<sequence>MIEAVRRDIRSLPKEDNMTMRARVSILSRALAGAACAAAALAAHAQNNLNFLNDTPISYFSKADTASLAKAVQKVRDEGKDGETVDWVNNGRGTKLAAKLTPTTTEQEGRTCREVRTEVEAKGQSMTLRPLYCKTAAGKWQLQKR</sequence>
<evidence type="ECO:0008006" key="4">
    <source>
        <dbReference type="Google" id="ProtNLM"/>
    </source>
</evidence>
<evidence type="ECO:0000313" key="2">
    <source>
        <dbReference type="EMBL" id="EIP87476.1"/>
    </source>
</evidence>
<proteinExistence type="predicted"/>
<dbReference type="Proteomes" id="UP000004682">
    <property type="component" value="Unassembled WGS sequence"/>
</dbReference>
<feature type="signal peptide" evidence="1">
    <location>
        <begin position="1"/>
        <end position="45"/>
    </location>
</feature>
<organism evidence="2 3">
    <name type="scientific">Burkholderia humptydooensis MSMB43</name>
    <dbReference type="NCBI Taxonomy" id="441157"/>
    <lineage>
        <taxon>Bacteria</taxon>
        <taxon>Pseudomonadati</taxon>
        <taxon>Pseudomonadota</taxon>
        <taxon>Betaproteobacteria</taxon>
        <taxon>Burkholderiales</taxon>
        <taxon>Burkholderiaceae</taxon>
        <taxon>Burkholderia</taxon>
        <taxon>pseudomallei group</taxon>
    </lineage>
</organism>
<evidence type="ECO:0000256" key="1">
    <source>
        <dbReference type="SAM" id="SignalP"/>
    </source>
</evidence>
<reference evidence="3" key="1">
    <citation type="journal article" date="2012" name="J. Bacteriol.">
        <title>Revised Genome Sequence of Burkholderia thailandensis MSMB43 with Improved Annotation.</title>
        <authorList>
            <person name="Zhuo Y."/>
            <person name="Liu L."/>
            <person name="Wang Q."/>
            <person name="Liu X."/>
            <person name="Ren B."/>
            <person name="Liu M."/>
            <person name="Ni P."/>
            <person name="Cheng Y.Q."/>
            <person name="Zhang L."/>
        </authorList>
    </citation>
    <scope>NUCLEOTIDE SEQUENCE [LARGE SCALE GENOMIC DNA]</scope>
    <source>
        <strain evidence="3">MSMB43</strain>
    </source>
</reference>
<keyword evidence="3" id="KW-1185">Reference proteome</keyword>
<gene>
    <name evidence="2" type="ORF">A33K_15497</name>
</gene>
<keyword evidence="1" id="KW-0732">Signal</keyword>
<dbReference type="EMBL" id="JH692063">
    <property type="protein sequence ID" value="EIP87476.1"/>
    <property type="molecule type" value="Genomic_DNA"/>
</dbReference>
<feature type="chain" id="PRO_5045119222" description="Surface antigen domain-containing protein" evidence="1">
    <location>
        <begin position="46"/>
        <end position="145"/>
    </location>
</feature>
<accession>A0ABN0G5M8</accession>
<protein>
    <recommendedName>
        <fullName evidence="4">Surface antigen domain-containing protein</fullName>
    </recommendedName>
</protein>
<evidence type="ECO:0000313" key="3">
    <source>
        <dbReference type="Proteomes" id="UP000004682"/>
    </source>
</evidence>
<name>A0ABN0G5M8_9BURK</name>